<dbReference type="PROSITE" id="PS00674">
    <property type="entry name" value="AAA"/>
    <property type="match status" value="1"/>
</dbReference>
<evidence type="ECO:0008006" key="9">
    <source>
        <dbReference type="Google" id="ProtNLM"/>
    </source>
</evidence>
<evidence type="ECO:0000256" key="2">
    <source>
        <dbReference type="ARBA" id="ARBA00022840"/>
    </source>
</evidence>
<evidence type="ECO:0000313" key="7">
    <source>
        <dbReference type="EMBL" id="KAF4507439.1"/>
    </source>
</evidence>
<dbReference type="Proteomes" id="UP000557566">
    <property type="component" value="Unassembled WGS sequence"/>
</dbReference>
<gene>
    <name evidence="7" type="ORF">G6O67_006071</name>
</gene>
<feature type="compositionally biased region" description="Basic and acidic residues" evidence="4">
    <location>
        <begin position="273"/>
        <end position="290"/>
    </location>
</feature>
<dbReference type="InterPro" id="IPR050747">
    <property type="entry name" value="Mitochondrial_chaperone_BCS1"/>
</dbReference>
<evidence type="ECO:0000256" key="3">
    <source>
        <dbReference type="RuleBase" id="RU003651"/>
    </source>
</evidence>
<feature type="region of interest" description="Disordered" evidence="4">
    <location>
        <begin position="218"/>
        <end position="327"/>
    </location>
</feature>
<name>A0A8H4LXS8_9HYPO</name>
<evidence type="ECO:0000313" key="8">
    <source>
        <dbReference type="Proteomes" id="UP000557566"/>
    </source>
</evidence>
<dbReference type="Gene3D" id="3.40.50.300">
    <property type="entry name" value="P-loop containing nucleotide triphosphate hydrolases"/>
    <property type="match status" value="1"/>
</dbReference>
<reference evidence="7 8" key="1">
    <citation type="journal article" date="2020" name="Genome Biol. Evol.">
        <title>A new high-quality draft genome assembly of the Chinese cordyceps Ophiocordyceps sinensis.</title>
        <authorList>
            <person name="Shu R."/>
            <person name="Zhang J."/>
            <person name="Meng Q."/>
            <person name="Zhang H."/>
            <person name="Zhou G."/>
            <person name="Li M."/>
            <person name="Wu P."/>
            <person name="Zhao Y."/>
            <person name="Chen C."/>
            <person name="Qin Q."/>
        </authorList>
    </citation>
    <scope>NUCLEOTIDE SEQUENCE [LARGE SCALE GENOMIC DNA]</scope>
    <source>
        <strain evidence="7 8">IOZ07</strain>
    </source>
</reference>
<organism evidence="7 8">
    <name type="scientific">Ophiocordyceps sinensis</name>
    <dbReference type="NCBI Taxonomy" id="72228"/>
    <lineage>
        <taxon>Eukaryota</taxon>
        <taxon>Fungi</taxon>
        <taxon>Dikarya</taxon>
        <taxon>Ascomycota</taxon>
        <taxon>Pezizomycotina</taxon>
        <taxon>Sordariomycetes</taxon>
        <taxon>Hypocreomycetidae</taxon>
        <taxon>Hypocreales</taxon>
        <taxon>Ophiocordycipitaceae</taxon>
        <taxon>Ophiocordyceps</taxon>
    </lineage>
</organism>
<dbReference type="GO" id="GO:0005524">
    <property type="term" value="F:ATP binding"/>
    <property type="evidence" value="ECO:0007669"/>
    <property type="project" value="UniProtKB-KW"/>
</dbReference>
<accession>A0A8H4LXS8</accession>
<dbReference type="InterPro" id="IPR057495">
    <property type="entry name" value="AAA_lid_BCS1"/>
</dbReference>
<feature type="compositionally biased region" description="Acidic residues" evidence="4">
    <location>
        <begin position="246"/>
        <end position="264"/>
    </location>
</feature>
<sequence length="327" mass="34912">MATLFHDLPTRCIVLLEDIDSAGLTHTRDEATAPSSSSTASTAPSPVTEPPPEAPVVGGRLSLSGLLNILDGVASQEGRILIMTTNHVGKLDKALIRPGRVDMIVPFSLADAGMTSAIFRAIYAPYDNETVASRRPRPSEKDVRDMGISSSSTVSDDSDAGEERAAIRERVEGLARHFAAKIPEGEFSPAEVQGLLLRHKRSPDGAIAAAEEWVARMRRDKKEQAEQKQTLERQQEQPKPGQSESGESDSETSESEMSESEPEGAEGRPQGRGGEDSKKSTDSEGIKIEAEFQINVSEANKPSSATAKGSLAGVRLKGASDSGYDTL</sequence>
<dbReference type="PANTHER" id="PTHR23070">
    <property type="entry name" value="BCS1 AAA-TYPE ATPASE"/>
    <property type="match status" value="1"/>
</dbReference>
<dbReference type="InterPro" id="IPR003960">
    <property type="entry name" value="ATPase_AAA_CS"/>
</dbReference>
<evidence type="ECO:0000259" key="5">
    <source>
        <dbReference type="Pfam" id="PF00004"/>
    </source>
</evidence>
<keyword evidence="2 3" id="KW-0067">ATP-binding</keyword>
<feature type="compositionally biased region" description="Low complexity" evidence="4">
    <location>
        <begin position="32"/>
        <end position="46"/>
    </location>
</feature>
<dbReference type="EMBL" id="JAAVMX010000006">
    <property type="protein sequence ID" value="KAF4507439.1"/>
    <property type="molecule type" value="Genomic_DNA"/>
</dbReference>
<comment type="similarity">
    <text evidence="3">Belongs to the AAA ATPase family.</text>
</comment>
<evidence type="ECO:0000256" key="4">
    <source>
        <dbReference type="SAM" id="MobiDB-lite"/>
    </source>
</evidence>
<dbReference type="SUPFAM" id="SSF52540">
    <property type="entry name" value="P-loop containing nucleoside triphosphate hydrolases"/>
    <property type="match status" value="1"/>
</dbReference>
<dbReference type="InterPro" id="IPR003959">
    <property type="entry name" value="ATPase_AAA_core"/>
</dbReference>
<dbReference type="Pfam" id="PF25426">
    <property type="entry name" value="AAA_lid_BCS1"/>
    <property type="match status" value="1"/>
</dbReference>
<dbReference type="InterPro" id="IPR027417">
    <property type="entry name" value="P-loop_NTPase"/>
</dbReference>
<feature type="compositionally biased region" description="Polar residues" evidence="4">
    <location>
        <begin position="294"/>
        <end position="307"/>
    </location>
</feature>
<evidence type="ECO:0000256" key="1">
    <source>
        <dbReference type="ARBA" id="ARBA00022741"/>
    </source>
</evidence>
<keyword evidence="8" id="KW-1185">Reference proteome</keyword>
<dbReference type="OrthoDB" id="10251412at2759"/>
<protein>
    <recommendedName>
        <fullName evidence="9">ATPase AAA-type core domain-containing protein</fullName>
    </recommendedName>
</protein>
<proteinExistence type="inferred from homology"/>
<evidence type="ECO:0000259" key="6">
    <source>
        <dbReference type="Pfam" id="PF25426"/>
    </source>
</evidence>
<keyword evidence="1 3" id="KW-0547">Nucleotide-binding</keyword>
<comment type="caution">
    <text evidence="7">The sequence shown here is derived from an EMBL/GenBank/DDBJ whole genome shotgun (WGS) entry which is preliminary data.</text>
</comment>
<feature type="compositionally biased region" description="Basic and acidic residues" evidence="4">
    <location>
        <begin position="218"/>
        <end position="236"/>
    </location>
</feature>
<feature type="region of interest" description="Disordered" evidence="4">
    <location>
        <begin position="28"/>
        <end position="55"/>
    </location>
</feature>
<dbReference type="AlphaFoldDB" id="A0A8H4LXS8"/>
<feature type="domain" description="ATPase AAA-type core" evidence="5">
    <location>
        <begin position="63"/>
        <end position="108"/>
    </location>
</feature>
<dbReference type="GO" id="GO:0016887">
    <property type="term" value="F:ATP hydrolysis activity"/>
    <property type="evidence" value="ECO:0007669"/>
    <property type="project" value="InterPro"/>
</dbReference>
<feature type="domain" description="Mitochondrial chaperone BCS1-like ATPase lid" evidence="6">
    <location>
        <begin position="170"/>
        <end position="212"/>
    </location>
</feature>
<dbReference type="Pfam" id="PF00004">
    <property type="entry name" value="AAA"/>
    <property type="match status" value="1"/>
</dbReference>
<feature type="region of interest" description="Disordered" evidence="4">
    <location>
        <begin position="131"/>
        <end position="164"/>
    </location>
</feature>